<evidence type="ECO:0000259" key="2">
    <source>
        <dbReference type="Pfam" id="PF12172"/>
    </source>
</evidence>
<evidence type="ECO:0000259" key="1">
    <source>
        <dbReference type="Pfam" id="PF01796"/>
    </source>
</evidence>
<protein>
    <recommendedName>
        <fullName evidence="5">DNA-binding protein</fullName>
    </recommendedName>
</protein>
<evidence type="ECO:0000313" key="4">
    <source>
        <dbReference type="Proteomes" id="UP000238308"/>
    </source>
</evidence>
<dbReference type="OrthoDB" id="5514845at2"/>
<accession>A0A2T0XFZ6</accession>
<reference evidence="3 4" key="1">
    <citation type="submission" date="2018-03" db="EMBL/GenBank/DDBJ databases">
        <title>Genomic Encyclopedia of Type Strains, Phase III (KMG-III): the genomes of soil and plant-associated and newly described type strains.</title>
        <authorList>
            <person name="Whitman W."/>
        </authorList>
    </citation>
    <scope>NUCLEOTIDE SEQUENCE [LARGE SCALE GENOMIC DNA]</scope>
    <source>
        <strain evidence="3 4">MWH-P2sevCIIIb</strain>
    </source>
</reference>
<dbReference type="PANTHER" id="PTHR34075">
    <property type="entry name" value="BLR3430 PROTEIN"/>
    <property type="match status" value="1"/>
</dbReference>
<name>A0A2T0XFZ6_9BURK</name>
<sequence length="135" mass="15220">MSETSMQKNYQDDPYALTYPETMPFWQAAEANQFLVKGCNNCNKAHWYPRVVCPFCGSDQTNWTEASGQGTIYSFSLIERADPPYVLAWVTLDEGPVITTNIVDCELASVKIGDKVKVKFRPTTEGRLMPVFVPI</sequence>
<dbReference type="EMBL" id="PVTV01000013">
    <property type="protein sequence ID" value="PRY97873.1"/>
    <property type="molecule type" value="Genomic_DNA"/>
</dbReference>
<dbReference type="RefSeq" id="WP_106227454.1">
    <property type="nucleotide sequence ID" value="NZ_PVTV01000013.1"/>
</dbReference>
<organism evidence="3 4">
    <name type="scientific">Jezberella montanilacus</name>
    <dbReference type="NCBI Taxonomy" id="323426"/>
    <lineage>
        <taxon>Bacteria</taxon>
        <taxon>Pseudomonadati</taxon>
        <taxon>Pseudomonadota</taxon>
        <taxon>Betaproteobacteria</taxon>
        <taxon>Burkholderiales</taxon>
        <taxon>Alcaligenaceae</taxon>
        <taxon>Jezberella</taxon>
    </lineage>
</organism>
<dbReference type="AlphaFoldDB" id="A0A2T0XFZ6"/>
<dbReference type="InterPro" id="IPR052513">
    <property type="entry name" value="Thioester_dehydratase-like"/>
</dbReference>
<feature type="domain" description="ChsH2 rubredoxin-like zinc ribbon" evidence="2">
    <location>
        <begin position="26"/>
        <end position="60"/>
    </location>
</feature>
<evidence type="ECO:0008006" key="5">
    <source>
        <dbReference type="Google" id="ProtNLM"/>
    </source>
</evidence>
<feature type="domain" description="ChsH2 C-terminal OB-fold" evidence="1">
    <location>
        <begin position="63"/>
        <end position="121"/>
    </location>
</feature>
<dbReference type="Gene3D" id="6.10.30.10">
    <property type="match status" value="1"/>
</dbReference>
<dbReference type="PANTHER" id="PTHR34075:SF5">
    <property type="entry name" value="BLR3430 PROTEIN"/>
    <property type="match status" value="1"/>
</dbReference>
<dbReference type="Proteomes" id="UP000238308">
    <property type="component" value="Unassembled WGS sequence"/>
</dbReference>
<gene>
    <name evidence="3" type="ORF">BCM14_1583</name>
</gene>
<comment type="caution">
    <text evidence="3">The sequence shown here is derived from an EMBL/GenBank/DDBJ whole genome shotgun (WGS) entry which is preliminary data.</text>
</comment>
<dbReference type="InterPro" id="IPR012340">
    <property type="entry name" value="NA-bd_OB-fold"/>
</dbReference>
<dbReference type="InterPro" id="IPR022002">
    <property type="entry name" value="ChsH2_Znr"/>
</dbReference>
<dbReference type="InterPro" id="IPR002878">
    <property type="entry name" value="ChsH2_C"/>
</dbReference>
<dbReference type="Pfam" id="PF01796">
    <property type="entry name" value="OB_ChsH2_C"/>
    <property type="match status" value="1"/>
</dbReference>
<dbReference type="Pfam" id="PF12172">
    <property type="entry name" value="zf-ChsH2"/>
    <property type="match status" value="1"/>
</dbReference>
<evidence type="ECO:0000313" key="3">
    <source>
        <dbReference type="EMBL" id="PRY97873.1"/>
    </source>
</evidence>
<dbReference type="SUPFAM" id="SSF50249">
    <property type="entry name" value="Nucleic acid-binding proteins"/>
    <property type="match status" value="1"/>
</dbReference>
<keyword evidence="4" id="KW-1185">Reference proteome</keyword>
<proteinExistence type="predicted"/>